<dbReference type="PANTHER" id="PTHR33164:SF43">
    <property type="entry name" value="HTH-TYPE TRANSCRIPTIONAL REPRESSOR YETL"/>
    <property type="match status" value="1"/>
</dbReference>
<dbReference type="SUPFAM" id="SSF46785">
    <property type="entry name" value="Winged helix' DNA-binding domain"/>
    <property type="match status" value="1"/>
</dbReference>
<dbReference type="Proteomes" id="UP000284605">
    <property type="component" value="Unassembled WGS sequence"/>
</dbReference>
<gene>
    <name evidence="2" type="ORF">D3874_18105</name>
</gene>
<dbReference type="InterPro" id="IPR000835">
    <property type="entry name" value="HTH_MarR-typ"/>
</dbReference>
<dbReference type="Gene3D" id="1.10.10.10">
    <property type="entry name" value="Winged helix-like DNA-binding domain superfamily/Winged helix DNA-binding domain"/>
    <property type="match status" value="1"/>
</dbReference>
<keyword evidence="3" id="KW-1185">Reference proteome</keyword>
<organism evidence="2 3">
    <name type="scientific">Oleomonas cavernae</name>
    <dbReference type="NCBI Taxonomy" id="2320859"/>
    <lineage>
        <taxon>Bacteria</taxon>
        <taxon>Pseudomonadati</taxon>
        <taxon>Pseudomonadota</taxon>
        <taxon>Alphaproteobacteria</taxon>
        <taxon>Acetobacterales</taxon>
        <taxon>Acetobacteraceae</taxon>
        <taxon>Oleomonas</taxon>
    </lineage>
</organism>
<dbReference type="RefSeq" id="WP_119779328.1">
    <property type="nucleotide sequence ID" value="NZ_QYUK01000011.1"/>
</dbReference>
<name>A0A418WF60_9PROT</name>
<evidence type="ECO:0000259" key="1">
    <source>
        <dbReference type="PROSITE" id="PS50995"/>
    </source>
</evidence>
<dbReference type="InterPro" id="IPR036390">
    <property type="entry name" value="WH_DNA-bd_sf"/>
</dbReference>
<dbReference type="PANTHER" id="PTHR33164">
    <property type="entry name" value="TRANSCRIPTIONAL REGULATOR, MARR FAMILY"/>
    <property type="match status" value="1"/>
</dbReference>
<dbReference type="AlphaFoldDB" id="A0A418WF60"/>
<proteinExistence type="predicted"/>
<protein>
    <submittedName>
        <fullName evidence="2">MarR family transcriptional regulator</fullName>
    </submittedName>
</protein>
<reference evidence="2 3" key="1">
    <citation type="submission" date="2018-09" db="EMBL/GenBank/DDBJ databases">
        <authorList>
            <person name="Zhu H."/>
        </authorList>
    </citation>
    <scope>NUCLEOTIDE SEQUENCE [LARGE SCALE GENOMIC DNA]</scope>
    <source>
        <strain evidence="2 3">K1W22B-8</strain>
    </source>
</reference>
<dbReference type="EMBL" id="QYUK01000011">
    <property type="protein sequence ID" value="RJF88668.1"/>
    <property type="molecule type" value="Genomic_DNA"/>
</dbReference>
<evidence type="ECO:0000313" key="2">
    <source>
        <dbReference type="EMBL" id="RJF88668.1"/>
    </source>
</evidence>
<dbReference type="GO" id="GO:0003700">
    <property type="term" value="F:DNA-binding transcription factor activity"/>
    <property type="evidence" value="ECO:0007669"/>
    <property type="project" value="InterPro"/>
</dbReference>
<dbReference type="SMART" id="SM00347">
    <property type="entry name" value="HTH_MARR"/>
    <property type="match status" value="1"/>
</dbReference>
<dbReference type="GO" id="GO:0006950">
    <property type="term" value="P:response to stress"/>
    <property type="evidence" value="ECO:0007669"/>
    <property type="project" value="TreeGrafter"/>
</dbReference>
<dbReference type="InterPro" id="IPR036388">
    <property type="entry name" value="WH-like_DNA-bd_sf"/>
</dbReference>
<evidence type="ECO:0000313" key="3">
    <source>
        <dbReference type="Proteomes" id="UP000284605"/>
    </source>
</evidence>
<sequence>MSSSDRTLSVRAIVALYRAFEQAARKSDLSVAQYRTLLYLYSGPKHAGAIAAAGAIKKPTVSAMLATLREKGWIESAADASDARVSRVEITQAGRERLEAFEAEMAGLTDALLPAAERAAFRAALSGAYKALGAHREEWLRGIERQFLE</sequence>
<comment type="caution">
    <text evidence="2">The sequence shown here is derived from an EMBL/GenBank/DDBJ whole genome shotgun (WGS) entry which is preliminary data.</text>
</comment>
<dbReference type="PROSITE" id="PS50995">
    <property type="entry name" value="HTH_MARR_2"/>
    <property type="match status" value="1"/>
</dbReference>
<feature type="domain" description="HTH marR-type" evidence="1">
    <location>
        <begin position="1"/>
        <end position="130"/>
    </location>
</feature>
<dbReference type="Pfam" id="PF12802">
    <property type="entry name" value="MarR_2"/>
    <property type="match status" value="1"/>
</dbReference>
<accession>A0A418WF60</accession>
<dbReference type="InterPro" id="IPR039422">
    <property type="entry name" value="MarR/SlyA-like"/>
</dbReference>